<proteinExistence type="predicted"/>
<dbReference type="AlphaFoldDB" id="A0A2K9J4R4"/>
<protein>
    <submittedName>
        <fullName evidence="2">PTS system fructose-specific EIIABC component</fullName>
    </submittedName>
</protein>
<dbReference type="PANTHER" id="PTHR47738:SF3">
    <property type="entry name" value="PHOSPHOTRANSFERASE SYSTEM MANNITOL_FRUCTOSE-SPECIFIC IIA DOMAIN CONTAINING PROTEIN"/>
    <property type="match status" value="1"/>
</dbReference>
<dbReference type="KEGG" id="vpn:A21D_01930"/>
<dbReference type="RefSeq" id="WP_077702396.1">
    <property type="nucleotide sequence ID" value="NZ_CP018622.1"/>
</dbReference>
<organism evidence="2 3">
    <name type="scientific">Virgibacillus dokdonensis</name>
    <dbReference type="NCBI Taxonomy" id="302167"/>
    <lineage>
        <taxon>Bacteria</taxon>
        <taxon>Bacillati</taxon>
        <taxon>Bacillota</taxon>
        <taxon>Bacilli</taxon>
        <taxon>Bacillales</taxon>
        <taxon>Bacillaceae</taxon>
        <taxon>Virgibacillus</taxon>
    </lineage>
</organism>
<dbReference type="PANTHER" id="PTHR47738">
    <property type="entry name" value="PTS SYSTEM FRUCTOSE-LIKE EIIA COMPONENT-RELATED"/>
    <property type="match status" value="1"/>
</dbReference>
<reference evidence="3" key="1">
    <citation type="submission" date="2016-11" db="EMBL/GenBank/DDBJ databases">
        <title>Complete genome sequence of Virgibacillus pantothenticus 21D, a halophilic bacterium isolated from the deep hypersaline anoxic basin Discovery in the Mediterranean Sea.</title>
        <authorList>
            <person name="Zeaiter Z."/>
            <person name="Booth J.M."/>
            <person name="Prosdocimi E.M."/>
            <person name="Mapelli F."/>
            <person name="Fusi M."/>
            <person name="Daffonchio D."/>
            <person name="Borin S."/>
            <person name="Crotti E."/>
        </authorList>
    </citation>
    <scope>NUCLEOTIDE SEQUENCE [LARGE SCALE GENOMIC DNA]</scope>
    <source>
        <strain evidence="3">21D</strain>
    </source>
</reference>
<dbReference type="CDD" id="cd00211">
    <property type="entry name" value="PTS_IIA_fru"/>
    <property type="match status" value="1"/>
</dbReference>
<evidence type="ECO:0000313" key="3">
    <source>
        <dbReference type="Proteomes" id="UP000234237"/>
    </source>
</evidence>
<sequence>MMFFNKEIIKFNFEGHSKEQVLSHLSEKFIENDLVTQDFYESIISRELSFPTGLWINDTGIAIPHTDSEKVKQAQIGFMSLKQPVTFKEMANKDNEIEVSLIFMLALKQSDQQLSMLQKLVNLFQNESLVKQLKECTSLIEFKSIMKNAGLNKAI</sequence>
<dbReference type="SUPFAM" id="SSF55804">
    <property type="entry name" value="Phoshotransferase/anion transport protein"/>
    <property type="match status" value="1"/>
</dbReference>
<dbReference type="InterPro" id="IPR002178">
    <property type="entry name" value="PTS_EIIA_type-2_dom"/>
</dbReference>
<dbReference type="Proteomes" id="UP000234237">
    <property type="component" value="Chromosome"/>
</dbReference>
<gene>
    <name evidence="2" type="primary">fruA_7</name>
    <name evidence="2" type="ORF">A21D_01930</name>
</gene>
<name>A0A2K9J4R4_9BACI</name>
<dbReference type="Pfam" id="PF00359">
    <property type="entry name" value="PTS_EIIA_2"/>
    <property type="match status" value="1"/>
</dbReference>
<dbReference type="Gene3D" id="3.40.930.10">
    <property type="entry name" value="Mannitol-specific EII, Chain A"/>
    <property type="match status" value="1"/>
</dbReference>
<dbReference type="EMBL" id="CP018622">
    <property type="protein sequence ID" value="AUJ25011.1"/>
    <property type="molecule type" value="Genomic_DNA"/>
</dbReference>
<evidence type="ECO:0000259" key="1">
    <source>
        <dbReference type="PROSITE" id="PS51094"/>
    </source>
</evidence>
<dbReference type="STRING" id="302167.GCA_900166595_00656"/>
<dbReference type="PROSITE" id="PS51094">
    <property type="entry name" value="PTS_EIIA_TYPE_2"/>
    <property type="match status" value="1"/>
</dbReference>
<accession>A0A2K9J4R4</accession>
<dbReference type="InterPro" id="IPR051541">
    <property type="entry name" value="PTS_SugarTrans_NitroReg"/>
</dbReference>
<feature type="domain" description="PTS EIIA type-2" evidence="1">
    <location>
        <begin position="2"/>
        <end position="149"/>
    </location>
</feature>
<dbReference type="InterPro" id="IPR016152">
    <property type="entry name" value="PTrfase/Anion_transptr"/>
</dbReference>
<evidence type="ECO:0000313" key="2">
    <source>
        <dbReference type="EMBL" id="AUJ25011.1"/>
    </source>
</evidence>